<comment type="caution">
    <text evidence="2">The sequence shown here is derived from an EMBL/GenBank/DDBJ whole genome shotgun (WGS) entry which is preliminary data.</text>
</comment>
<feature type="compositionally biased region" description="Polar residues" evidence="1">
    <location>
        <begin position="20"/>
        <end position="30"/>
    </location>
</feature>
<proteinExistence type="predicted"/>
<dbReference type="Proteomes" id="UP000003163">
    <property type="component" value="Unassembled WGS sequence"/>
</dbReference>
<dbReference type="EMBL" id="AFBI03000080">
    <property type="protein sequence ID" value="EJW02275.1"/>
    <property type="molecule type" value="Genomic_DNA"/>
</dbReference>
<feature type="compositionally biased region" description="Acidic residues" evidence="1">
    <location>
        <begin position="235"/>
        <end position="245"/>
    </location>
</feature>
<dbReference type="AlphaFoldDB" id="J9DI25"/>
<evidence type="ECO:0000256" key="1">
    <source>
        <dbReference type="SAM" id="MobiDB-lite"/>
    </source>
</evidence>
<feature type="region of interest" description="Disordered" evidence="1">
    <location>
        <begin position="1"/>
        <end position="30"/>
    </location>
</feature>
<feature type="compositionally biased region" description="Basic and acidic residues" evidence="1">
    <location>
        <begin position="1"/>
        <end position="14"/>
    </location>
</feature>
<protein>
    <submittedName>
        <fullName evidence="2">Uncharacterized protein</fullName>
    </submittedName>
</protein>
<accession>J9DI25</accession>
<evidence type="ECO:0000313" key="2">
    <source>
        <dbReference type="EMBL" id="EJW02275.1"/>
    </source>
</evidence>
<feature type="region of interest" description="Disordered" evidence="1">
    <location>
        <begin position="750"/>
        <end position="769"/>
    </location>
</feature>
<evidence type="ECO:0000313" key="3">
    <source>
        <dbReference type="Proteomes" id="UP000003163"/>
    </source>
</evidence>
<gene>
    <name evidence="2" type="ORF">EDEG_03281</name>
</gene>
<dbReference type="InParanoid" id="J9DI25"/>
<sequence length="1064" mass="124145">MKSFEDQSDRKADSMEAENTENLQTQQKNTKGSIKKFGVLTRVFKKANLSNECEKEVTKHEIEREVIIENLIKHLEKLQTKNKKTVVQQYEHFSENLSNNNEMKGIYNHRKNKNCGVLNAEPNFDVVDNDSDDSEKFRLQYDVTYRKKNHLDEISDPISCAEEVIVNKKSDLSNFPIEKCRRNVLTNTDYKIDVLYRDYFNKYIKRNSRYMPFYRCFGDAANKTNHYCRKKLSDSNDEFEDSDNEAEFKPSESMDEEKIAVENYLFNYISYKRFKSSDNQSSRESIDFKNEEEKNSSPSCNDFSQNVLAMSFDQKRVFPLPYNLNFKDEKQVKNDKNDKKDANNKKENNGFYRNFSFKLSSNTQEKVNKFDRAKLFLRDESITEKENYDCKSPCNFFVQKREFTHNIISEAIKKGLNIITEEDYAHISKQLQTGRPINDTGINNCEISKFDAKVDDVFDGKSCSKSTKIDEIGNDSIVRYWENSESDSATKENTIENDEDTKSYNICDKINDYTSEKCKNFRYDSKIKEKNFECEFFQNSSKISEKTNKKLAEKYEFIEGEQEIENIDSYGYKKVFLQSFCDEYSNDSIENWGKLESDSGIELCDVYNDICEVSQSYCDGCSNDSIENWGKSESCAETEEDNFDDDRCSRSFVYRDKKKCKYAFTPVEMVKSNQITRKAEKVFKGLTLPIIKRTILYKIENMENKITRRKSEEEIEEAEEAETCFPFDNIKIDFFGPSEEMDKKNEQKIIEENSPKSAPSNRSAVKSNLKPRDDAVEELRIIVDKMALKMEQERNSMEDDFSNKFKKLLDTVSGYLNSNLINKIEETIKKEYKIGLQGVKKIISDEMFKMETRTSKMLCELRQQCSLQTTDDGIRNEIKNIFYSSVIPKMESSVEEMKRQIIQELKSMNLGSFAADKTISEPKISLQDQIVCLINEERIHEASFLALKSTDSVYKIFMQSFVEKKCQVNESNLNFELIDRATKYAGCKQDDDIPLVMNFIKALLVTLIVQDLSDCNLVAFYLILSNLEKFQFENDITSLIMLQRKLADNSIKQRALITDDFTQS</sequence>
<keyword evidence="3" id="KW-1185">Reference proteome</keyword>
<dbReference type="HOGENOM" id="CLU_288690_0_0_1"/>
<reference evidence="2 3" key="1">
    <citation type="submission" date="2011-08" db="EMBL/GenBank/DDBJ databases">
        <authorList>
            <person name="Liu Z.J."/>
            <person name="Shi F.L."/>
            <person name="Lu J.Q."/>
            <person name="Li M."/>
            <person name="Wang Z.L."/>
        </authorList>
    </citation>
    <scope>NUCLEOTIDE SEQUENCE [LARGE SCALE GENOMIC DNA]</scope>
    <source>
        <strain evidence="2 3">USNM 41457</strain>
    </source>
</reference>
<dbReference type="VEuPathDB" id="MicrosporidiaDB:EDEG_03281"/>
<organism evidence="2 3">
    <name type="scientific">Edhazardia aedis (strain USNM 41457)</name>
    <name type="common">Microsporidian parasite</name>
    <dbReference type="NCBI Taxonomy" id="1003232"/>
    <lineage>
        <taxon>Eukaryota</taxon>
        <taxon>Fungi</taxon>
        <taxon>Fungi incertae sedis</taxon>
        <taxon>Microsporidia</taxon>
        <taxon>Edhazardia</taxon>
    </lineage>
</organism>
<feature type="region of interest" description="Disordered" evidence="1">
    <location>
        <begin position="234"/>
        <end position="254"/>
    </location>
</feature>
<feature type="compositionally biased region" description="Polar residues" evidence="1">
    <location>
        <begin position="755"/>
        <end position="766"/>
    </location>
</feature>
<name>J9DI25_EDHAE</name>
<reference evidence="3" key="2">
    <citation type="submission" date="2015-07" db="EMBL/GenBank/DDBJ databases">
        <title>Contrasting host-pathogen interactions and genome evolution in two generalist and specialist microsporidian pathogens of mosquitoes.</title>
        <authorList>
            <consortium name="The Broad Institute Genomics Platform"/>
            <consortium name="The Broad Institute Genome Sequencing Center for Infectious Disease"/>
            <person name="Cuomo C.A."/>
            <person name="Sanscrainte N.D."/>
            <person name="Goldberg J.M."/>
            <person name="Heiman D."/>
            <person name="Young S."/>
            <person name="Zeng Q."/>
            <person name="Becnel J.J."/>
            <person name="Birren B.W."/>
        </authorList>
    </citation>
    <scope>NUCLEOTIDE SEQUENCE [LARGE SCALE GENOMIC DNA]</scope>
    <source>
        <strain evidence="3">USNM 41457</strain>
    </source>
</reference>